<name>A0A9Q0HHM5_9MAGN</name>
<reference evidence="1" key="1">
    <citation type="journal article" date="2023" name="Plant J.">
        <title>The genome of the king protea, Protea cynaroides.</title>
        <authorList>
            <person name="Chang J."/>
            <person name="Duong T.A."/>
            <person name="Schoeman C."/>
            <person name="Ma X."/>
            <person name="Roodt D."/>
            <person name="Barker N."/>
            <person name="Li Z."/>
            <person name="Van de Peer Y."/>
            <person name="Mizrachi E."/>
        </authorList>
    </citation>
    <scope>NUCLEOTIDE SEQUENCE</scope>
    <source>
        <tissue evidence="1">Young leaves</tissue>
    </source>
</reference>
<comment type="caution">
    <text evidence="1">The sequence shown here is derived from an EMBL/GenBank/DDBJ whole genome shotgun (WGS) entry which is preliminary data.</text>
</comment>
<keyword evidence="2" id="KW-1185">Reference proteome</keyword>
<dbReference type="EMBL" id="JAMYWD010000007">
    <property type="protein sequence ID" value="KAJ4964958.1"/>
    <property type="molecule type" value="Genomic_DNA"/>
</dbReference>
<dbReference type="Proteomes" id="UP001141806">
    <property type="component" value="Unassembled WGS sequence"/>
</dbReference>
<sequence length="169" mass="19452">MENFTAIHPAEITEVMVLEKITEEGRSETGAEIGWERSESWEKPETRKGKLLLGTVHAIARAIMRATLGPTILSFRSNILDPSPYHSPPLPLRFFINIPSRRQPQFLSRLTRLLCKNQRGPEESRNVIQTRPAQTTGSHRKIMEEVKNDRPKIKTIIECQSLIRRNCRE</sequence>
<gene>
    <name evidence="1" type="ORF">NE237_016807</name>
</gene>
<evidence type="ECO:0000313" key="1">
    <source>
        <dbReference type="EMBL" id="KAJ4964958.1"/>
    </source>
</evidence>
<organism evidence="1 2">
    <name type="scientific">Protea cynaroides</name>
    <dbReference type="NCBI Taxonomy" id="273540"/>
    <lineage>
        <taxon>Eukaryota</taxon>
        <taxon>Viridiplantae</taxon>
        <taxon>Streptophyta</taxon>
        <taxon>Embryophyta</taxon>
        <taxon>Tracheophyta</taxon>
        <taxon>Spermatophyta</taxon>
        <taxon>Magnoliopsida</taxon>
        <taxon>Proteales</taxon>
        <taxon>Proteaceae</taxon>
        <taxon>Protea</taxon>
    </lineage>
</organism>
<protein>
    <submittedName>
        <fullName evidence="1">Uncharacterized protein</fullName>
    </submittedName>
</protein>
<proteinExistence type="predicted"/>
<accession>A0A9Q0HHM5</accession>
<evidence type="ECO:0000313" key="2">
    <source>
        <dbReference type="Proteomes" id="UP001141806"/>
    </source>
</evidence>
<dbReference type="AlphaFoldDB" id="A0A9Q0HHM5"/>